<evidence type="ECO:0000313" key="2">
    <source>
        <dbReference type="EMBL" id="CCQ54102.1"/>
    </source>
</evidence>
<reference evidence="2 3" key="1">
    <citation type="submission" date="2013-01" db="EMBL/GenBank/DDBJ databases">
        <authorList>
            <person name="Bench S."/>
        </authorList>
    </citation>
    <scope>NUCLEOTIDE SEQUENCE [LARGE SCALE GENOMIC DNA]</scope>
    <source>
        <strain evidence="2 3">WH 0005</strain>
    </source>
</reference>
<comment type="caution">
    <text evidence="2">The sequence shown here is derived from an EMBL/GenBank/DDBJ whole genome shotgun (WGS) entry which is preliminary data.</text>
</comment>
<keyword evidence="1" id="KW-1133">Transmembrane helix</keyword>
<dbReference type="EMBL" id="CAQL01000090">
    <property type="protein sequence ID" value="CCQ54102.1"/>
    <property type="molecule type" value="Genomic_DNA"/>
</dbReference>
<dbReference type="Proteomes" id="UP000017981">
    <property type="component" value="Unassembled WGS sequence"/>
</dbReference>
<keyword evidence="1" id="KW-0472">Membrane</keyword>
<accession>T2IMT4</accession>
<gene>
    <name evidence="2" type="ORF">CWATWH0005_4985</name>
</gene>
<keyword evidence="1" id="KW-0812">Transmembrane</keyword>
<sequence>MFTPICSPLSKSEGTIISTISNNLKRKSLILAMDKMSLVANIITFLSFLFSILAWYKARQVHGFLEAEKTRQNKKIRVILRNGEKTIELPIEIRREELTRSEILGRIGMIPMNEKGKRFTIEYLNAPEFFQQINTLKDNYGEGILEIRCSPNELKQFKV</sequence>
<feature type="transmembrane region" description="Helical" evidence="1">
    <location>
        <begin position="38"/>
        <end position="56"/>
    </location>
</feature>
<dbReference type="AlphaFoldDB" id="T2IMT4"/>
<evidence type="ECO:0000256" key="1">
    <source>
        <dbReference type="SAM" id="Phobius"/>
    </source>
</evidence>
<proteinExistence type="predicted"/>
<organism evidence="2 3">
    <name type="scientific">Crocosphaera watsonii WH 0005</name>
    <dbReference type="NCBI Taxonomy" id="423472"/>
    <lineage>
        <taxon>Bacteria</taxon>
        <taxon>Bacillati</taxon>
        <taxon>Cyanobacteriota</taxon>
        <taxon>Cyanophyceae</taxon>
        <taxon>Oscillatoriophycideae</taxon>
        <taxon>Chroococcales</taxon>
        <taxon>Aphanothecaceae</taxon>
        <taxon>Crocosphaera</taxon>
    </lineage>
</organism>
<protein>
    <submittedName>
        <fullName evidence="2">Uncharacterized protein</fullName>
    </submittedName>
</protein>
<name>T2IMT4_CROWT</name>
<reference evidence="2 3" key="2">
    <citation type="submission" date="2013-09" db="EMBL/GenBank/DDBJ databases">
        <title>Whole genome comparison of six Crocosphaera watsonii strains with differing phenotypes.</title>
        <authorList>
            <person name="Bench S.R."/>
            <person name="Heller P."/>
            <person name="Frank I."/>
            <person name="Arciniega M."/>
            <person name="Shilova I.N."/>
            <person name="Zehr J.P."/>
        </authorList>
    </citation>
    <scope>NUCLEOTIDE SEQUENCE [LARGE SCALE GENOMIC DNA]</scope>
    <source>
        <strain evidence="2 3">WH 0005</strain>
    </source>
</reference>
<evidence type="ECO:0000313" key="3">
    <source>
        <dbReference type="Proteomes" id="UP000017981"/>
    </source>
</evidence>